<dbReference type="Pfam" id="PF13452">
    <property type="entry name" value="FAS1_DH_region"/>
    <property type="match status" value="1"/>
</dbReference>
<protein>
    <submittedName>
        <fullName evidence="2">MaoC family dehydratase N-terminal domain-containing protein</fullName>
    </submittedName>
</protein>
<dbReference type="EMBL" id="JBHTMP010000001">
    <property type="protein sequence ID" value="MFD1319707.1"/>
    <property type="molecule type" value="Genomic_DNA"/>
</dbReference>
<dbReference type="InterPro" id="IPR039569">
    <property type="entry name" value="FAS1-like_DH_region"/>
</dbReference>
<sequence length="169" mass="18625">MTEQTGLLTDALRARIGETRTYTAPEEIGRAAIRYFALAVGDDNPLYTDAEYARRHGHSDVVVPPTLIFETNQYAGLPRDDVGYAGHSWDLDVPGTSLVRGGNTYTFHQAAGPDTVLHVTWRLADMQERTNRGGRQMLIVSSEASYRDQHDTLLAVNVETLIYAATGAE</sequence>
<name>A0ABW3Y5L5_9ACTN</name>
<accession>A0ABW3Y5L5</accession>
<proteinExistence type="predicted"/>
<dbReference type="CDD" id="cd03441">
    <property type="entry name" value="R_hydratase_like"/>
    <property type="match status" value="1"/>
</dbReference>
<evidence type="ECO:0000313" key="2">
    <source>
        <dbReference type="EMBL" id="MFD1319707.1"/>
    </source>
</evidence>
<gene>
    <name evidence="2" type="ORF">ACFQ4H_01250</name>
</gene>
<keyword evidence="3" id="KW-1185">Reference proteome</keyword>
<evidence type="ECO:0000313" key="3">
    <source>
        <dbReference type="Proteomes" id="UP001597260"/>
    </source>
</evidence>
<dbReference type="Proteomes" id="UP001597260">
    <property type="component" value="Unassembled WGS sequence"/>
</dbReference>
<organism evidence="2 3">
    <name type="scientific">Micromonospora sonneratiae</name>
    <dbReference type="NCBI Taxonomy" id="1184706"/>
    <lineage>
        <taxon>Bacteria</taxon>
        <taxon>Bacillati</taxon>
        <taxon>Actinomycetota</taxon>
        <taxon>Actinomycetes</taxon>
        <taxon>Micromonosporales</taxon>
        <taxon>Micromonosporaceae</taxon>
        <taxon>Micromonospora</taxon>
    </lineage>
</organism>
<reference evidence="3" key="1">
    <citation type="journal article" date="2019" name="Int. J. Syst. Evol. Microbiol.">
        <title>The Global Catalogue of Microorganisms (GCM) 10K type strain sequencing project: providing services to taxonomists for standard genome sequencing and annotation.</title>
        <authorList>
            <consortium name="The Broad Institute Genomics Platform"/>
            <consortium name="The Broad Institute Genome Sequencing Center for Infectious Disease"/>
            <person name="Wu L."/>
            <person name="Ma J."/>
        </authorList>
    </citation>
    <scope>NUCLEOTIDE SEQUENCE [LARGE SCALE GENOMIC DNA]</scope>
    <source>
        <strain evidence="3">JCM 31037</strain>
    </source>
</reference>
<dbReference type="InterPro" id="IPR029069">
    <property type="entry name" value="HotDog_dom_sf"/>
</dbReference>
<evidence type="ECO:0000259" key="1">
    <source>
        <dbReference type="Pfam" id="PF13452"/>
    </source>
</evidence>
<dbReference type="RefSeq" id="WP_377565887.1">
    <property type="nucleotide sequence ID" value="NZ_JBHTMP010000001.1"/>
</dbReference>
<comment type="caution">
    <text evidence="2">The sequence shown here is derived from an EMBL/GenBank/DDBJ whole genome shotgun (WGS) entry which is preliminary data.</text>
</comment>
<dbReference type="Gene3D" id="3.10.129.10">
    <property type="entry name" value="Hotdog Thioesterase"/>
    <property type="match status" value="1"/>
</dbReference>
<dbReference type="SUPFAM" id="SSF54637">
    <property type="entry name" value="Thioesterase/thiol ester dehydrase-isomerase"/>
    <property type="match status" value="1"/>
</dbReference>
<feature type="domain" description="FAS1-like dehydratase" evidence="1">
    <location>
        <begin position="23"/>
        <end position="153"/>
    </location>
</feature>